<accession>A0ABQ3NMI4</accession>
<feature type="domain" description="VOC" evidence="1">
    <location>
        <begin position="24"/>
        <end position="149"/>
    </location>
</feature>
<dbReference type="Proteomes" id="UP000660554">
    <property type="component" value="Unassembled WGS sequence"/>
</dbReference>
<protein>
    <recommendedName>
        <fullName evidence="1">VOC domain-containing protein</fullName>
    </recommendedName>
</protein>
<evidence type="ECO:0000313" key="2">
    <source>
        <dbReference type="EMBL" id="GHI13987.1"/>
    </source>
</evidence>
<comment type="caution">
    <text evidence="2">The sequence shown here is derived from an EMBL/GenBank/DDBJ whole genome shotgun (WGS) entry which is preliminary data.</text>
</comment>
<dbReference type="SUPFAM" id="SSF54593">
    <property type="entry name" value="Glyoxalase/Bleomycin resistance protein/Dihydroxybiphenyl dioxygenase"/>
    <property type="match status" value="1"/>
</dbReference>
<dbReference type="InterPro" id="IPR037523">
    <property type="entry name" value="VOC_core"/>
</dbReference>
<evidence type="ECO:0000313" key="3">
    <source>
        <dbReference type="Proteomes" id="UP000660554"/>
    </source>
</evidence>
<dbReference type="PANTHER" id="PTHR36113">
    <property type="entry name" value="LYASE, PUTATIVE-RELATED-RELATED"/>
    <property type="match status" value="1"/>
</dbReference>
<evidence type="ECO:0000259" key="1">
    <source>
        <dbReference type="PROSITE" id="PS51819"/>
    </source>
</evidence>
<dbReference type="PROSITE" id="PS51819">
    <property type="entry name" value="VOC"/>
    <property type="match status" value="1"/>
</dbReference>
<proteinExistence type="predicted"/>
<keyword evidence="3" id="KW-1185">Reference proteome</keyword>
<sequence>MSDVPSSGPASQPASGTARPVRGMLHHVEIWVPDLGRAVASFGWLLEALGYTPFQSWSDGRSWRLGATYLVFEQSPSLTADRHDRCRPGLNHLAFHVEDHETVEDLAAGARRHGWSLMFPDRHPYAGGPRTYAAYLVNADGFEVELVAVDHPDPG</sequence>
<dbReference type="Gene3D" id="3.10.180.10">
    <property type="entry name" value="2,3-Dihydroxybiphenyl 1,2-Dioxygenase, domain 1"/>
    <property type="match status" value="1"/>
</dbReference>
<name>A0ABQ3NMI4_STRVG</name>
<dbReference type="PANTHER" id="PTHR36113:SF6">
    <property type="entry name" value="FOSFOMYCIN RESISTANCE PROTEIN FOSX"/>
    <property type="match status" value="1"/>
</dbReference>
<reference evidence="3" key="1">
    <citation type="submission" date="2020-09" db="EMBL/GenBank/DDBJ databases">
        <title>Whole genome shotgun sequence of Streptomyces cinnamonensis NBRC 15873.</title>
        <authorList>
            <person name="Komaki H."/>
            <person name="Tamura T."/>
        </authorList>
    </citation>
    <scope>NUCLEOTIDE SEQUENCE [LARGE SCALE GENOMIC DNA]</scope>
    <source>
        <strain evidence="3">NBRC 15873</strain>
    </source>
</reference>
<gene>
    <name evidence="2" type="ORF">Scinn_34500</name>
</gene>
<dbReference type="Pfam" id="PF13669">
    <property type="entry name" value="Glyoxalase_4"/>
    <property type="match status" value="1"/>
</dbReference>
<organism evidence="2 3">
    <name type="scientific">Streptomyces virginiae</name>
    <name type="common">Streptomyces cinnamonensis</name>
    <dbReference type="NCBI Taxonomy" id="1961"/>
    <lineage>
        <taxon>Bacteria</taxon>
        <taxon>Bacillati</taxon>
        <taxon>Actinomycetota</taxon>
        <taxon>Actinomycetes</taxon>
        <taxon>Kitasatosporales</taxon>
        <taxon>Streptomycetaceae</taxon>
        <taxon>Streptomyces</taxon>
    </lineage>
</organism>
<dbReference type="EMBL" id="BNDV01000008">
    <property type="protein sequence ID" value="GHI13987.1"/>
    <property type="molecule type" value="Genomic_DNA"/>
</dbReference>
<dbReference type="InterPro" id="IPR029068">
    <property type="entry name" value="Glyas_Bleomycin-R_OHBP_Dase"/>
</dbReference>
<dbReference type="InterPro" id="IPR051332">
    <property type="entry name" value="Fosfomycin_Res_Enzymes"/>
</dbReference>